<dbReference type="STRING" id="1548749.LS48_13115"/>
<evidence type="ECO:0000259" key="4">
    <source>
        <dbReference type="Pfam" id="PF01420"/>
    </source>
</evidence>
<dbReference type="PANTHER" id="PTHR30408:SF12">
    <property type="entry name" value="TYPE I RESTRICTION ENZYME MJAVIII SPECIFICITY SUBUNIT"/>
    <property type="match status" value="1"/>
</dbReference>
<dbReference type="InterPro" id="IPR000055">
    <property type="entry name" value="Restrct_endonuc_typeI_TRD"/>
</dbReference>
<comment type="caution">
    <text evidence="5">The sequence shown here is derived from an EMBL/GenBank/DDBJ whole genome shotgun (WGS) entry which is preliminary data.</text>
</comment>
<sequence>MVETEIQLQRYESYKDSGVEWVGEIPEHWELKRFKHIFKEKKASSNLDLNCGSISFGKVVFKDDEKVTESTKRSYQVLNKGEFLINPLNLNYDLISLRIALSDKDVVVSSGYIIVQDIIELSKDYYKWLLHVFDVAFMKTLGAGVRQTLNFNLIANTEFVFPPLEEQSAIAQFLNDKTTKIDQAIAIKQQQIALLKERKQILIHKAVTRGLNDKVALKDSGVEWIGEIPEHWEVKALKFICYLQSGEFISSDDFKEEGYPVYGGNGFRAYAETFTNEGFYALIGRQGALCGNVNYAKGKFYATEHAVVVYPLNEEDTLWLGETIRVADFNRLSQSAAQPGIAVGVIKNERFPYPPLSEQKEIANYIETASAKIGTAISLKEQEISKLQEYKSSLINSVVTGKVRVC</sequence>
<reference evidence="5 6" key="2">
    <citation type="journal article" date="2016" name="Int. J. Syst. Evol. Microbiol.">
        <title>Vitellibacter aquimaris sp. nov., a marine bacterium isolated from seawater.</title>
        <authorList>
            <person name="Thevarajoo S."/>
            <person name="Selvaratnam C."/>
            <person name="Goh K.M."/>
            <person name="Hong K.W."/>
            <person name="Chan X.Y."/>
            <person name="Chan K.G."/>
            <person name="Chong C.S."/>
        </authorList>
    </citation>
    <scope>NUCLEOTIDE SEQUENCE [LARGE SCALE GENOMIC DNA]</scope>
    <source>
        <strain evidence="5 6">D-24</strain>
    </source>
</reference>
<dbReference type="InterPro" id="IPR052021">
    <property type="entry name" value="Type-I_RS_S_subunit"/>
</dbReference>
<evidence type="ECO:0000256" key="2">
    <source>
        <dbReference type="ARBA" id="ARBA00022747"/>
    </source>
</evidence>
<organism evidence="5 6">
    <name type="scientific">Aequorivita aquimaris</name>
    <dbReference type="NCBI Taxonomy" id="1548749"/>
    <lineage>
        <taxon>Bacteria</taxon>
        <taxon>Pseudomonadati</taxon>
        <taxon>Bacteroidota</taxon>
        <taxon>Flavobacteriia</taxon>
        <taxon>Flavobacteriales</taxon>
        <taxon>Flavobacteriaceae</taxon>
        <taxon>Aequorivita</taxon>
    </lineage>
</organism>
<evidence type="ECO:0000313" key="5">
    <source>
        <dbReference type="EMBL" id="KXN98057.1"/>
    </source>
</evidence>
<evidence type="ECO:0000256" key="1">
    <source>
        <dbReference type="ARBA" id="ARBA00010923"/>
    </source>
</evidence>
<comment type="similarity">
    <text evidence="1">Belongs to the type-I restriction system S methylase family.</text>
</comment>
<dbReference type="GO" id="GO:0009307">
    <property type="term" value="P:DNA restriction-modification system"/>
    <property type="evidence" value="ECO:0007669"/>
    <property type="project" value="UniProtKB-KW"/>
</dbReference>
<dbReference type="SUPFAM" id="SSF116734">
    <property type="entry name" value="DNA methylase specificity domain"/>
    <property type="match status" value="2"/>
</dbReference>
<dbReference type="PANTHER" id="PTHR30408">
    <property type="entry name" value="TYPE-1 RESTRICTION ENZYME ECOKI SPECIFICITY PROTEIN"/>
    <property type="match status" value="1"/>
</dbReference>
<proteinExistence type="inferred from homology"/>
<evidence type="ECO:0000313" key="6">
    <source>
        <dbReference type="Proteomes" id="UP000070138"/>
    </source>
</evidence>
<feature type="domain" description="Type I restriction modification DNA specificity" evidence="4">
    <location>
        <begin position="229"/>
        <end position="373"/>
    </location>
</feature>
<dbReference type="GO" id="GO:0003677">
    <property type="term" value="F:DNA binding"/>
    <property type="evidence" value="ECO:0007669"/>
    <property type="project" value="UniProtKB-KW"/>
</dbReference>
<dbReference type="RefSeq" id="WP_062622958.1">
    <property type="nucleotide sequence ID" value="NZ_JRWG01000011.1"/>
</dbReference>
<dbReference type="EMBL" id="JRWG01000011">
    <property type="protein sequence ID" value="KXN98057.1"/>
    <property type="molecule type" value="Genomic_DNA"/>
</dbReference>
<dbReference type="Gene3D" id="1.10.287.1120">
    <property type="entry name" value="Bipartite methylase S protein"/>
    <property type="match status" value="1"/>
</dbReference>
<dbReference type="Pfam" id="PF01420">
    <property type="entry name" value="Methylase_S"/>
    <property type="match status" value="2"/>
</dbReference>
<gene>
    <name evidence="5" type="ORF">LS48_13115</name>
</gene>
<name>A0A137REZ0_9FLAO</name>
<dbReference type="AlphaFoldDB" id="A0A137REZ0"/>
<dbReference type="InterPro" id="IPR044946">
    <property type="entry name" value="Restrct_endonuc_typeI_TRD_sf"/>
</dbReference>
<dbReference type="CDD" id="cd17266">
    <property type="entry name" value="RMtype1_S_Sau1132ORF3780P-TRD2-CR2_like"/>
    <property type="match status" value="1"/>
</dbReference>
<reference evidence="6" key="1">
    <citation type="submission" date="2014-10" db="EMBL/GenBank/DDBJ databases">
        <title>Genome sequencing of Vitellibacter sp. D-24.</title>
        <authorList>
            <person name="Thevarajoo S."/>
            <person name="Selvaratnam C."/>
            <person name="Goh K.M."/>
            <person name="Chong C.S."/>
        </authorList>
    </citation>
    <scope>NUCLEOTIDE SEQUENCE [LARGE SCALE GENOMIC DNA]</scope>
    <source>
        <strain evidence="6">D-24</strain>
    </source>
</reference>
<dbReference type="Gene3D" id="3.90.220.20">
    <property type="entry name" value="DNA methylase specificity domains"/>
    <property type="match status" value="2"/>
</dbReference>
<accession>A0A137REZ0</accession>
<dbReference type="OrthoDB" id="667970at2"/>
<evidence type="ECO:0000256" key="3">
    <source>
        <dbReference type="ARBA" id="ARBA00023125"/>
    </source>
</evidence>
<keyword evidence="6" id="KW-1185">Reference proteome</keyword>
<keyword evidence="3" id="KW-0238">DNA-binding</keyword>
<dbReference type="Proteomes" id="UP000070138">
    <property type="component" value="Unassembled WGS sequence"/>
</dbReference>
<protein>
    <recommendedName>
        <fullName evidence="4">Type I restriction modification DNA specificity domain-containing protein</fullName>
    </recommendedName>
</protein>
<dbReference type="PATRIC" id="fig|1548749.3.peg.2740"/>
<feature type="domain" description="Type I restriction modification DNA specificity" evidence="4">
    <location>
        <begin position="26"/>
        <end position="194"/>
    </location>
</feature>
<keyword evidence="2" id="KW-0680">Restriction system</keyword>